<name>A0ABU7R7U6_9ACTN</name>
<dbReference type="GO" id="GO:0005524">
    <property type="term" value="F:ATP binding"/>
    <property type="evidence" value="ECO:0007669"/>
    <property type="project" value="UniProtKB-KW"/>
</dbReference>
<keyword evidence="2" id="KW-1185">Reference proteome</keyword>
<proteinExistence type="predicted"/>
<gene>
    <name evidence="1" type="ORF">VXJ25_01445</name>
</gene>
<dbReference type="Proteomes" id="UP001332931">
    <property type="component" value="Unassembled WGS sequence"/>
</dbReference>
<organism evidence="1 2">
    <name type="scientific">Olsenella absiana</name>
    <dbReference type="NCBI Taxonomy" id="3115222"/>
    <lineage>
        <taxon>Bacteria</taxon>
        <taxon>Bacillati</taxon>
        <taxon>Actinomycetota</taxon>
        <taxon>Coriobacteriia</taxon>
        <taxon>Coriobacteriales</taxon>
        <taxon>Atopobiaceae</taxon>
        <taxon>Olsenella</taxon>
    </lineage>
</organism>
<accession>A0ABU7R7U6</accession>
<dbReference type="EMBL" id="JAZGJQ010000001">
    <property type="protein sequence ID" value="MEE6146666.1"/>
    <property type="molecule type" value="Genomic_DNA"/>
</dbReference>
<evidence type="ECO:0000313" key="1">
    <source>
        <dbReference type="EMBL" id="MEE6146666.1"/>
    </source>
</evidence>
<reference evidence="1 2" key="1">
    <citation type="submission" date="2024-01" db="EMBL/GenBank/DDBJ databases">
        <title>Description of Olsenella sp. nov., isolated from pig feces.</title>
        <authorList>
            <person name="Chang Y.-H."/>
        </authorList>
    </citation>
    <scope>NUCLEOTIDE SEQUENCE [LARGE SCALE GENOMIC DNA]</scope>
    <source>
        <strain evidence="1 2">YH-ols2223</strain>
    </source>
</reference>
<protein>
    <submittedName>
        <fullName evidence="1">ATP-binding protein</fullName>
    </submittedName>
</protein>
<comment type="caution">
    <text evidence="1">The sequence shown here is derived from an EMBL/GenBank/DDBJ whole genome shotgun (WGS) entry which is preliminary data.</text>
</comment>
<keyword evidence="1" id="KW-0067">ATP-binding</keyword>
<sequence>MEQQLTEDKTVRLTLPAEAGFARSVRMMAANLAVVRGMSVDDVEDVRMAAEEGFVFSCATCPAACDISFALTGEGISMDFSLGEGSCEESEDQAESLDLAELLLSAVCDSFEVTPDGRRLHVEKRLDAAHAE</sequence>
<keyword evidence="1" id="KW-0547">Nucleotide-binding</keyword>
<dbReference type="RefSeq" id="WP_330957430.1">
    <property type="nucleotide sequence ID" value="NZ_JAZGJQ010000001.1"/>
</dbReference>
<evidence type="ECO:0000313" key="2">
    <source>
        <dbReference type="Proteomes" id="UP001332931"/>
    </source>
</evidence>